<gene>
    <name evidence="1" type="ORF">RM863_35320</name>
</gene>
<comment type="caution">
    <text evidence="1">The sequence shown here is derived from an EMBL/GenBank/DDBJ whole genome shotgun (WGS) entry which is preliminary data.</text>
</comment>
<keyword evidence="2" id="KW-1185">Reference proteome</keyword>
<evidence type="ECO:0008006" key="3">
    <source>
        <dbReference type="Google" id="ProtNLM"/>
    </source>
</evidence>
<reference evidence="1" key="1">
    <citation type="submission" date="2024-05" db="EMBL/GenBank/DDBJ databases">
        <title>30 novel species of actinomycetes from the DSMZ collection.</title>
        <authorList>
            <person name="Nouioui I."/>
        </authorList>
    </citation>
    <scope>NUCLEOTIDE SEQUENCE</scope>
    <source>
        <strain evidence="1">DSM 41014</strain>
    </source>
</reference>
<evidence type="ECO:0000313" key="1">
    <source>
        <dbReference type="EMBL" id="MDT0477406.1"/>
    </source>
</evidence>
<sequence>MVAVNPTWIDGVGMSGYLMRRVDSVLTMHNGNALGARSGVVPGSGGLTVSLSGTTISVSSGIALVYFAGEGTFRAPMTSISTATLQAAHATLPRIDLVYLRVWCNSVDGSGLNQADVVYLPGTPASTPVAPTPAGTQIYMPLATISVPASGGGAASVSTAVRPFTVAPGGILPSTTAPPSPYVGQVYDNGTDLLRYNGSGWDTYQKVINTPWITPTLATGYAHDGNSNGQVQYRAVTIEGTRYMEWRGGLGITYSSNALQNSGNFLAAASTLAAAYRPPSRRTVPVACSAATSSQLNLKVDFQTDGTVQIVGPTTASSDSYATPVIRPPWLSLNNVRYAVS</sequence>
<protein>
    <recommendedName>
        <fullName evidence="3">Minor tail protein</fullName>
    </recommendedName>
</protein>
<proteinExistence type="predicted"/>
<name>A0ABU2UX18_9ACTN</name>
<dbReference type="Proteomes" id="UP001180489">
    <property type="component" value="Unassembled WGS sequence"/>
</dbReference>
<evidence type="ECO:0000313" key="2">
    <source>
        <dbReference type="Proteomes" id="UP001180489"/>
    </source>
</evidence>
<accession>A0ABU2UX18</accession>
<organism evidence="1 2">
    <name type="scientific">Streptomyces hintoniae</name>
    <dbReference type="NCBI Taxonomy" id="3075521"/>
    <lineage>
        <taxon>Bacteria</taxon>
        <taxon>Bacillati</taxon>
        <taxon>Actinomycetota</taxon>
        <taxon>Actinomycetes</taxon>
        <taxon>Kitasatosporales</taxon>
        <taxon>Streptomycetaceae</taxon>
        <taxon>Streptomyces</taxon>
    </lineage>
</organism>
<dbReference type="RefSeq" id="WP_311637613.1">
    <property type="nucleotide sequence ID" value="NZ_JAVRFF010000061.1"/>
</dbReference>
<dbReference type="EMBL" id="JAVRFF010000061">
    <property type="protein sequence ID" value="MDT0477406.1"/>
    <property type="molecule type" value="Genomic_DNA"/>
</dbReference>